<accession>A0A635R822</accession>
<name>A0A635R822_SALET</name>
<reference evidence="1" key="1">
    <citation type="submission" date="2018-07" db="EMBL/GenBank/DDBJ databases">
        <authorList>
            <person name="Ashton P.M."/>
            <person name="Dallman T."/>
            <person name="Nair S."/>
            <person name="De Pinna E."/>
            <person name="Peters T."/>
            <person name="Grant K."/>
        </authorList>
    </citation>
    <scope>NUCLEOTIDE SEQUENCE</scope>
    <source>
        <strain evidence="1">368335</strain>
    </source>
</reference>
<dbReference type="AlphaFoldDB" id="A0A635R822"/>
<evidence type="ECO:0000313" key="1">
    <source>
        <dbReference type="EMBL" id="EDH8302984.1"/>
    </source>
</evidence>
<dbReference type="EMBL" id="AAMIYH010000015">
    <property type="protein sequence ID" value="EDH8302984.1"/>
    <property type="molecule type" value="Genomic_DNA"/>
</dbReference>
<sequence>MAYRVDLTKTPKQILVDRINYVFGVSYTTDNIDFNDKGVQPLTKDEARRYGLESKVAADFKNGVTGNQEFILTRVDLATFLADEPVTVPKGEVTSSQELADYIVAQTGIDLTEDDIMIEPISEELDSYDVRLVPNHLSFKGTIPVVFTDPTPRTLASLVTKLALDGFRPGELINV</sequence>
<proteinExistence type="predicted"/>
<dbReference type="Pfam" id="PF25613">
    <property type="entry name" value="DUF7941"/>
    <property type="match status" value="1"/>
</dbReference>
<dbReference type="InterPro" id="IPR057701">
    <property type="entry name" value="DUF7941"/>
</dbReference>
<protein>
    <submittedName>
        <fullName evidence="1">Uncharacterized protein</fullName>
    </submittedName>
</protein>
<organism evidence="1">
    <name type="scientific">Salmonella enterica subsp. enterica serovar Chester</name>
    <dbReference type="NCBI Taxonomy" id="149386"/>
    <lineage>
        <taxon>Bacteria</taxon>
        <taxon>Pseudomonadati</taxon>
        <taxon>Pseudomonadota</taxon>
        <taxon>Gammaproteobacteria</taxon>
        <taxon>Enterobacterales</taxon>
        <taxon>Enterobacteriaceae</taxon>
        <taxon>Salmonella</taxon>
    </lineage>
</organism>
<comment type="caution">
    <text evidence="1">The sequence shown here is derived from an EMBL/GenBank/DDBJ whole genome shotgun (WGS) entry which is preliminary data.</text>
</comment>
<gene>
    <name evidence="1" type="ORF">CB695_16050</name>
</gene>